<dbReference type="Gene3D" id="3.40.50.170">
    <property type="entry name" value="Formyl transferase, N-terminal domain"/>
    <property type="match status" value="1"/>
</dbReference>
<dbReference type="InterPro" id="IPR004607">
    <property type="entry name" value="GART"/>
</dbReference>
<organism evidence="6 7">
    <name type="scientific">Symbiochloris irregularis</name>
    <dbReference type="NCBI Taxonomy" id="706552"/>
    <lineage>
        <taxon>Eukaryota</taxon>
        <taxon>Viridiplantae</taxon>
        <taxon>Chlorophyta</taxon>
        <taxon>core chlorophytes</taxon>
        <taxon>Trebouxiophyceae</taxon>
        <taxon>Trebouxiales</taxon>
        <taxon>Trebouxiaceae</taxon>
        <taxon>Symbiochloris</taxon>
    </lineage>
</organism>
<dbReference type="NCBIfam" id="TIGR00639">
    <property type="entry name" value="PurN"/>
    <property type="match status" value="1"/>
</dbReference>
<accession>A0AAW1P1H5</accession>
<dbReference type="GO" id="GO:0006189">
    <property type="term" value="P:'de novo' IMP biosynthetic process"/>
    <property type="evidence" value="ECO:0007669"/>
    <property type="project" value="InterPro"/>
</dbReference>
<dbReference type="PANTHER" id="PTHR43369:SF2">
    <property type="entry name" value="PHOSPHORIBOSYLGLYCINAMIDE FORMYLTRANSFERASE"/>
    <property type="match status" value="1"/>
</dbReference>
<keyword evidence="3" id="KW-0808">Transferase</keyword>
<dbReference type="PANTHER" id="PTHR43369">
    <property type="entry name" value="PHOSPHORIBOSYLGLYCINAMIDE FORMYLTRANSFERASE"/>
    <property type="match status" value="1"/>
</dbReference>
<dbReference type="InterPro" id="IPR002376">
    <property type="entry name" value="Formyl_transf_N"/>
</dbReference>
<evidence type="ECO:0000256" key="3">
    <source>
        <dbReference type="ARBA" id="ARBA00022679"/>
    </source>
</evidence>
<evidence type="ECO:0000256" key="1">
    <source>
        <dbReference type="ARBA" id="ARBA00005054"/>
    </source>
</evidence>
<keyword evidence="4" id="KW-0658">Purine biosynthesis</keyword>
<dbReference type="HAMAP" id="MF_01930">
    <property type="entry name" value="PurN"/>
    <property type="match status" value="1"/>
</dbReference>
<dbReference type="SUPFAM" id="SSF53328">
    <property type="entry name" value="Formyltransferase"/>
    <property type="match status" value="1"/>
</dbReference>
<dbReference type="InterPro" id="IPR036477">
    <property type="entry name" value="Formyl_transf_N_sf"/>
</dbReference>
<comment type="pathway">
    <text evidence="1">Purine metabolism; IMP biosynthesis via de novo pathway; N(2)-formyl-N(1)-(5-phospho-D-ribosyl)glycinamide from N(1)-(5-phospho-D-ribosyl)glycinamide (10-formyl THF route): step 1/1.</text>
</comment>
<dbReference type="GO" id="GO:0009507">
    <property type="term" value="C:chloroplast"/>
    <property type="evidence" value="ECO:0007669"/>
    <property type="project" value="TreeGrafter"/>
</dbReference>
<keyword evidence="7" id="KW-1185">Reference proteome</keyword>
<dbReference type="Pfam" id="PF00551">
    <property type="entry name" value="Formyl_trans_N"/>
    <property type="match status" value="1"/>
</dbReference>
<protein>
    <recommendedName>
        <fullName evidence="2">phosphoribosylglycinamide formyltransferase 1</fullName>
        <ecNumber evidence="2">2.1.2.2</ecNumber>
    </recommendedName>
</protein>
<evidence type="ECO:0000256" key="2">
    <source>
        <dbReference type="ARBA" id="ARBA00012254"/>
    </source>
</evidence>
<reference evidence="6 7" key="1">
    <citation type="journal article" date="2024" name="Nat. Commun.">
        <title>Phylogenomics reveals the evolutionary origins of lichenization in chlorophyte algae.</title>
        <authorList>
            <person name="Puginier C."/>
            <person name="Libourel C."/>
            <person name="Otte J."/>
            <person name="Skaloud P."/>
            <person name="Haon M."/>
            <person name="Grisel S."/>
            <person name="Petersen M."/>
            <person name="Berrin J.G."/>
            <person name="Delaux P.M."/>
            <person name="Dal Grande F."/>
            <person name="Keller J."/>
        </authorList>
    </citation>
    <scope>NUCLEOTIDE SEQUENCE [LARGE SCALE GENOMIC DNA]</scope>
    <source>
        <strain evidence="6 7">SAG 2036</strain>
    </source>
</reference>
<proteinExistence type="inferred from homology"/>
<dbReference type="EMBL" id="JALJOQ010000079">
    <property type="protein sequence ID" value="KAK9800818.1"/>
    <property type="molecule type" value="Genomic_DNA"/>
</dbReference>
<evidence type="ECO:0000313" key="7">
    <source>
        <dbReference type="Proteomes" id="UP001465755"/>
    </source>
</evidence>
<dbReference type="EC" id="2.1.2.2" evidence="2"/>
<dbReference type="GO" id="GO:0004644">
    <property type="term" value="F:phosphoribosylglycinamide formyltransferase activity"/>
    <property type="evidence" value="ECO:0007669"/>
    <property type="project" value="UniProtKB-EC"/>
</dbReference>
<comment type="caution">
    <text evidence="6">The sequence shown here is derived from an EMBL/GenBank/DDBJ whole genome shotgun (WGS) entry which is preliminary data.</text>
</comment>
<feature type="domain" description="Formyl transferase N-terminal" evidence="5">
    <location>
        <begin position="22"/>
        <end position="205"/>
    </location>
</feature>
<sequence length="228" mass="24751">MWPCQATDGNFSEPVIQAQHGRLAVFASGGGSNLRVLHEACVSGDIDAEVVVVVSEHPDSGAVQFAKQNSIDVFIYSPVKTSDPAIHDDLLKAMQQTHSVNLICLAGFLKLVPPQVVQAYRRRILNIHPALLPAFGGKGLYGLRVHEAVLKSGARFSGCTVHFVDEDYDSGPILAQACLNHPLSITPEQLAQLILREEHRLYIECVAAIVEGRVSWNANGVPLIWEAS</sequence>
<name>A0AAW1P1H5_9CHLO</name>
<evidence type="ECO:0000256" key="4">
    <source>
        <dbReference type="ARBA" id="ARBA00022755"/>
    </source>
</evidence>
<dbReference type="Proteomes" id="UP001465755">
    <property type="component" value="Unassembled WGS sequence"/>
</dbReference>
<dbReference type="AlphaFoldDB" id="A0AAW1P1H5"/>
<gene>
    <name evidence="6" type="ORF">WJX73_000885</name>
</gene>
<dbReference type="CDD" id="cd08645">
    <property type="entry name" value="FMT_core_GART"/>
    <property type="match status" value="1"/>
</dbReference>
<evidence type="ECO:0000259" key="5">
    <source>
        <dbReference type="Pfam" id="PF00551"/>
    </source>
</evidence>
<evidence type="ECO:0000313" key="6">
    <source>
        <dbReference type="EMBL" id="KAK9800818.1"/>
    </source>
</evidence>